<comment type="caution">
    <text evidence="3">The sequence shown here is derived from an EMBL/GenBank/DDBJ whole genome shotgun (WGS) entry which is preliminary data.</text>
</comment>
<protein>
    <submittedName>
        <fullName evidence="3">Tetratricopeptide (TPR) repeat protein</fullName>
    </submittedName>
</protein>
<dbReference type="PROSITE" id="PS50005">
    <property type="entry name" value="TPR"/>
    <property type="match status" value="1"/>
</dbReference>
<sequence>MTDPVEQAAAALADNPAQASRLAQALVMRNSADPRPRLILASALRRLGKPGEALPLLVALAAQWPRAARTRYELGLSLSLLGREEEGIAHLEAAVAIEPGLVEAWEALSNTAFALGRYATEAQAQARLARLSIADPRLAGAAEAVALGRCEDAEPVLRDYLASHPDHVEALRLLSDCLSIAGAHQQAEALLRHALTIQPEFAPLRFALARALFAAQRAEAALLELAPLERGDPANPAYRNLRAACLALLGDEAGAAEIQGELAARYPANPRIAVNLGHALRTRGERDSAIAAYRRAAALQPSNGEAWWSLANLKIGALGDADEREMRRILQSPRLDERERMRLSYALGRLLEDAGAFAESFEHYAAGAAIAFRQRQTALPDYPQQGADISALFSEEFFARRQGWGAASAAPIFVLGLPRSGSTLVEQILATHPDIEGTMELPYMGSIASRLAVQGPDAVSRLAEPEVRALGEEYLAQAAIHRRLGRPRFIDKMPNNFRHVGLIRLILPHARIIDVRRHPMAAGFSCFKQLFAKGHDYSYDLAELGRYYRFYLSVMQHFAKVQPGKIYTQVYESLVAAPEAQIAALLDAAGVGFAPECLRFHENRRAVRTVSSEQVRQPIYRSALEHWRNYERFLGPLKRALGDVGSNWH</sequence>
<dbReference type="SUPFAM" id="SSF48452">
    <property type="entry name" value="TPR-like"/>
    <property type="match status" value="2"/>
</dbReference>
<organism evidence="3 4">
    <name type="scientific">Novosphingobium sediminicola</name>
    <dbReference type="NCBI Taxonomy" id="563162"/>
    <lineage>
        <taxon>Bacteria</taxon>
        <taxon>Pseudomonadati</taxon>
        <taxon>Pseudomonadota</taxon>
        <taxon>Alphaproteobacteria</taxon>
        <taxon>Sphingomonadales</taxon>
        <taxon>Sphingomonadaceae</taxon>
        <taxon>Novosphingobium</taxon>
    </lineage>
</organism>
<dbReference type="AlphaFoldDB" id="A0A7W6G9X5"/>
<evidence type="ECO:0000256" key="2">
    <source>
        <dbReference type="PROSITE-ProRule" id="PRU00339"/>
    </source>
</evidence>
<feature type="repeat" description="TPR" evidence="2">
    <location>
        <begin position="270"/>
        <end position="303"/>
    </location>
</feature>
<dbReference type="PANTHER" id="PTHR12788:SF10">
    <property type="entry name" value="PROTEIN-TYROSINE SULFOTRANSFERASE"/>
    <property type="match status" value="1"/>
</dbReference>
<dbReference type="PANTHER" id="PTHR12788">
    <property type="entry name" value="PROTEIN-TYROSINE SULFOTRANSFERASE 2"/>
    <property type="match status" value="1"/>
</dbReference>
<dbReference type="Pfam" id="PF13428">
    <property type="entry name" value="TPR_14"/>
    <property type="match status" value="1"/>
</dbReference>
<reference evidence="3 4" key="1">
    <citation type="submission" date="2020-08" db="EMBL/GenBank/DDBJ databases">
        <title>Genomic Encyclopedia of Type Strains, Phase IV (KMG-IV): sequencing the most valuable type-strain genomes for metagenomic binning, comparative biology and taxonomic classification.</title>
        <authorList>
            <person name="Goeker M."/>
        </authorList>
    </citation>
    <scope>NUCLEOTIDE SEQUENCE [LARGE SCALE GENOMIC DNA]</scope>
    <source>
        <strain evidence="3 4">DSM 27057</strain>
    </source>
</reference>
<dbReference type="EMBL" id="JACIDX010000025">
    <property type="protein sequence ID" value="MBB3957507.1"/>
    <property type="molecule type" value="Genomic_DNA"/>
</dbReference>
<dbReference type="InterPro" id="IPR019734">
    <property type="entry name" value="TPR_rpt"/>
</dbReference>
<dbReference type="RefSeq" id="WP_183628870.1">
    <property type="nucleotide sequence ID" value="NZ_JACIDX010000025.1"/>
</dbReference>
<keyword evidence="1" id="KW-0808">Transferase</keyword>
<dbReference type="Gene3D" id="3.40.50.300">
    <property type="entry name" value="P-loop containing nucleotide triphosphate hydrolases"/>
    <property type="match status" value="1"/>
</dbReference>
<dbReference type="InterPro" id="IPR027417">
    <property type="entry name" value="P-loop_NTPase"/>
</dbReference>
<dbReference type="Gene3D" id="1.25.40.10">
    <property type="entry name" value="Tetratricopeptide repeat domain"/>
    <property type="match status" value="3"/>
</dbReference>
<dbReference type="GO" id="GO:0008476">
    <property type="term" value="F:protein-tyrosine sulfotransferase activity"/>
    <property type="evidence" value="ECO:0007669"/>
    <property type="project" value="InterPro"/>
</dbReference>
<gene>
    <name evidence="3" type="ORF">GGR38_004481</name>
</gene>
<dbReference type="Pfam" id="PF13432">
    <property type="entry name" value="TPR_16"/>
    <property type="match status" value="1"/>
</dbReference>
<evidence type="ECO:0000313" key="4">
    <source>
        <dbReference type="Proteomes" id="UP000548867"/>
    </source>
</evidence>
<evidence type="ECO:0000256" key="1">
    <source>
        <dbReference type="ARBA" id="ARBA00022679"/>
    </source>
</evidence>
<dbReference type="Pfam" id="PF14559">
    <property type="entry name" value="TPR_19"/>
    <property type="match status" value="1"/>
</dbReference>
<proteinExistence type="predicted"/>
<accession>A0A7W6G9X5</accession>
<dbReference type="Pfam" id="PF13469">
    <property type="entry name" value="Sulfotransfer_3"/>
    <property type="match status" value="1"/>
</dbReference>
<dbReference type="InterPro" id="IPR026634">
    <property type="entry name" value="TPST-like"/>
</dbReference>
<name>A0A7W6G9X5_9SPHN</name>
<keyword evidence="2" id="KW-0802">TPR repeat</keyword>
<dbReference type="SMART" id="SM00028">
    <property type="entry name" value="TPR"/>
    <property type="match status" value="3"/>
</dbReference>
<dbReference type="Proteomes" id="UP000548867">
    <property type="component" value="Unassembled WGS sequence"/>
</dbReference>
<keyword evidence="4" id="KW-1185">Reference proteome</keyword>
<evidence type="ECO:0000313" key="3">
    <source>
        <dbReference type="EMBL" id="MBB3957507.1"/>
    </source>
</evidence>
<dbReference type="SUPFAM" id="SSF52540">
    <property type="entry name" value="P-loop containing nucleoside triphosphate hydrolases"/>
    <property type="match status" value="1"/>
</dbReference>
<dbReference type="InterPro" id="IPR011990">
    <property type="entry name" value="TPR-like_helical_dom_sf"/>
</dbReference>